<dbReference type="Gene3D" id="4.10.320.10">
    <property type="entry name" value="E3-binding domain"/>
    <property type="match status" value="1"/>
</dbReference>
<dbReference type="AlphaFoldDB" id="A0A6J6DRQ0"/>
<evidence type="ECO:0000256" key="5">
    <source>
        <dbReference type="ARBA" id="ARBA00023315"/>
    </source>
</evidence>
<protein>
    <submittedName>
        <fullName evidence="7">Unannotated protein</fullName>
    </submittedName>
</protein>
<dbReference type="Pfam" id="PF02817">
    <property type="entry name" value="E3_binding"/>
    <property type="match status" value="1"/>
</dbReference>
<evidence type="ECO:0000256" key="3">
    <source>
        <dbReference type="ARBA" id="ARBA00022679"/>
    </source>
</evidence>
<dbReference type="InterPro" id="IPR004167">
    <property type="entry name" value="PSBD"/>
</dbReference>
<dbReference type="InterPro" id="IPR003016">
    <property type="entry name" value="2-oxoA_DH_lipoyl-BS"/>
</dbReference>
<dbReference type="InterPro" id="IPR000089">
    <property type="entry name" value="Biotin_lipoyl"/>
</dbReference>
<comment type="cofactor">
    <cofactor evidence="1">
        <name>(R)-lipoate</name>
        <dbReference type="ChEBI" id="CHEBI:83088"/>
    </cofactor>
</comment>
<dbReference type="Pfam" id="PF00198">
    <property type="entry name" value="2-oxoacid_dh"/>
    <property type="match status" value="1"/>
</dbReference>
<dbReference type="InterPro" id="IPR001078">
    <property type="entry name" value="2-oxoacid_DH_actylTfrase"/>
</dbReference>
<dbReference type="InterPro" id="IPR011053">
    <property type="entry name" value="Single_hybrid_motif"/>
</dbReference>
<dbReference type="GO" id="GO:0031405">
    <property type="term" value="F:lipoic acid binding"/>
    <property type="evidence" value="ECO:0007669"/>
    <property type="project" value="TreeGrafter"/>
</dbReference>
<dbReference type="GO" id="GO:0005739">
    <property type="term" value="C:mitochondrion"/>
    <property type="evidence" value="ECO:0007669"/>
    <property type="project" value="TreeGrafter"/>
</dbReference>
<gene>
    <name evidence="7" type="ORF">UFOPK1726_00048</name>
</gene>
<accession>A0A6J6DRQ0</accession>
<name>A0A6J6DRQ0_9ZZZZ</name>
<organism evidence="7">
    <name type="scientific">freshwater metagenome</name>
    <dbReference type="NCBI Taxonomy" id="449393"/>
    <lineage>
        <taxon>unclassified sequences</taxon>
        <taxon>metagenomes</taxon>
        <taxon>ecological metagenomes</taxon>
    </lineage>
</organism>
<dbReference type="Gene3D" id="3.30.559.10">
    <property type="entry name" value="Chloramphenicol acetyltransferase-like domain"/>
    <property type="match status" value="1"/>
</dbReference>
<dbReference type="CDD" id="cd06849">
    <property type="entry name" value="lipoyl_domain"/>
    <property type="match status" value="1"/>
</dbReference>
<keyword evidence="3" id="KW-0808">Transferase</keyword>
<dbReference type="SUPFAM" id="SSF51230">
    <property type="entry name" value="Single hybrid motif"/>
    <property type="match status" value="1"/>
</dbReference>
<dbReference type="InterPro" id="IPR036625">
    <property type="entry name" value="E3-bd_dom_sf"/>
</dbReference>
<reference evidence="7" key="1">
    <citation type="submission" date="2020-05" db="EMBL/GenBank/DDBJ databases">
        <authorList>
            <person name="Chiriac C."/>
            <person name="Salcher M."/>
            <person name="Ghai R."/>
            <person name="Kavagutti S V."/>
        </authorList>
    </citation>
    <scope>NUCLEOTIDE SEQUENCE</scope>
</reference>
<dbReference type="PROSITE" id="PS00189">
    <property type="entry name" value="LIPOYL"/>
    <property type="match status" value="1"/>
</dbReference>
<dbReference type="InterPro" id="IPR050743">
    <property type="entry name" value="2-oxoacid_DH_E2_comp"/>
</dbReference>
<evidence type="ECO:0000256" key="1">
    <source>
        <dbReference type="ARBA" id="ARBA00001938"/>
    </source>
</evidence>
<comment type="similarity">
    <text evidence="2">Belongs to the 2-oxoacid dehydrogenase family.</text>
</comment>
<feature type="domain" description="Lipoyl-binding" evidence="6">
    <location>
        <begin position="3"/>
        <end position="78"/>
    </location>
</feature>
<keyword evidence="5" id="KW-0012">Acyltransferase</keyword>
<dbReference type="PROSITE" id="PS50968">
    <property type="entry name" value="BIOTINYL_LIPOYL"/>
    <property type="match status" value="1"/>
</dbReference>
<dbReference type="EMBL" id="CAEZTT010000002">
    <property type="protein sequence ID" value="CAB4566960.1"/>
    <property type="molecule type" value="Genomic_DNA"/>
</dbReference>
<proteinExistence type="inferred from homology"/>
<dbReference type="GO" id="GO:0016407">
    <property type="term" value="F:acetyltransferase activity"/>
    <property type="evidence" value="ECO:0007669"/>
    <property type="project" value="TreeGrafter"/>
</dbReference>
<dbReference type="SUPFAM" id="SSF47005">
    <property type="entry name" value="Peripheral subunit-binding domain of 2-oxo acid dehydrogenase complex"/>
    <property type="match status" value="1"/>
</dbReference>
<dbReference type="SUPFAM" id="SSF52777">
    <property type="entry name" value="CoA-dependent acyltransferases"/>
    <property type="match status" value="1"/>
</dbReference>
<evidence type="ECO:0000256" key="4">
    <source>
        <dbReference type="ARBA" id="ARBA00022823"/>
    </source>
</evidence>
<dbReference type="Gene3D" id="2.40.50.100">
    <property type="match status" value="1"/>
</dbReference>
<dbReference type="InterPro" id="IPR023213">
    <property type="entry name" value="CAT-like_dom_sf"/>
</dbReference>
<evidence type="ECO:0000313" key="7">
    <source>
        <dbReference type="EMBL" id="CAB4566960.1"/>
    </source>
</evidence>
<sequence>MPQSPIVMPKMSMTMTEGELINYTVTVGQEVSAGDVVAHVATDKVDMEVEADTSGKVIELCATPNQMINVGEPIIILETEGEDLLAGLFDAPAAVVETQSEQVEVVVAAPVVATETKSVLAMPGARAKAAELGVDLAKVTPASPSGVIQVTDLKVSVDPDRRAKARTQIAKVTMASAQIPQFTVLRTISIDHKFGKTAAKRAATLLRAWQHTLSAMPHLHVFWENDAATQLIDVKVAVAIEAPYGFVTPVISVPKNPVGDWDDAVTQIVEQAMIGKILVANLSGATTSITDLGDYDILQANVMLIAPQATALSIGSIKKTDNGLELIAGLTMDHRVGDPGDAAKALVQFEKSINEVI</sequence>
<dbReference type="PANTHER" id="PTHR43178">
    <property type="entry name" value="DIHYDROLIPOAMIDE ACETYLTRANSFERASE COMPONENT OF PYRUVATE DEHYDROGENASE COMPLEX"/>
    <property type="match status" value="1"/>
</dbReference>
<dbReference type="PANTHER" id="PTHR43178:SF5">
    <property type="entry name" value="LIPOAMIDE ACYLTRANSFERASE COMPONENT OF BRANCHED-CHAIN ALPHA-KETO ACID DEHYDROGENASE COMPLEX, MITOCHONDRIAL"/>
    <property type="match status" value="1"/>
</dbReference>
<evidence type="ECO:0000256" key="2">
    <source>
        <dbReference type="ARBA" id="ARBA00007317"/>
    </source>
</evidence>
<keyword evidence="4" id="KW-0450">Lipoyl</keyword>
<evidence type="ECO:0000259" key="6">
    <source>
        <dbReference type="PROSITE" id="PS50968"/>
    </source>
</evidence>
<dbReference type="Pfam" id="PF00364">
    <property type="entry name" value="Biotin_lipoyl"/>
    <property type="match status" value="1"/>
</dbReference>